<protein>
    <submittedName>
        <fullName evidence="1">Uncharacterized protein</fullName>
    </submittedName>
</protein>
<proteinExistence type="predicted"/>
<gene>
    <name evidence="1" type="ORF">L484_018315</name>
</gene>
<name>W9QGM9_9ROSA</name>
<accession>W9QGM9</accession>
<evidence type="ECO:0000313" key="2">
    <source>
        <dbReference type="Proteomes" id="UP000030645"/>
    </source>
</evidence>
<dbReference type="Proteomes" id="UP000030645">
    <property type="component" value="Unassembled WGS sequence"/>
</dbReference>
<evidence type="ECO:0000313" key="1">
    <source>
        <dbReference type="EMBL" id="EXB36941.1"/>
    </source>
</evidence>
<sequence length="56" mass="6025">MGRPGAFLEAELSMGRLSGIRDVRSMVPKPGETERLVAAEKGLTTVHEVVQSLTSE</sequence>
<dbReference type="AlphaFoldDB" id="W9QGM9"/>
<organism evidence="1 2">
    <name type="scientific">Morus notabilis</name>
    <dbReference type="NCBI Taxonomy" id="981085"/>
    <lineage>
        <taxon>Eukaryota</taxon>
        <taxon>Viridiplantae</taxon>
        <taxon>Streptophyta</taxon>
        <taxon>Embryophyta</taxon>
        <taxon>Tracheophyta</taxon>
        <taxon>Spermatophyta</taxon>
        <taxon>Magnoliopsida</taxon>
        <taxon>eudicotyledons</taxon>
        <taxon>Gunneridae</taxon>
        <taxon>Pentapetalae</taxon>
        <taxon>rosids</taxon>
        <taxon>fabids</taxon>
        <taxon>Rosales</taxon>
        <taxon>Moraceae</taxon>
        <taxon>Moreae</taxon>
        <taxon>Morus</taxon>
    </lineage>
</organism>
<keyword evidence="2" id="KW-1185">Reference proteome</keyword>
<dbReference type="EMBL" id="KE343602">
    <property type="protein sequence ID" value="EXB36941.1"/>
    <property type="molecule type" value="Genomic_DNA"/>
</dbReference>
<reference evidence="2" key="1">
    <citation type="submission" date="2013-01" db="EMBL/GenBank/DDBJ databases">
        <title>Draft Genome Sequence of a Mulberry Tree, Morus notabilis C.K. Schneid.</title>
        <authorList>
            <person name="He N."/>
            <person name="Zhao S."/>
        </authorList>
    </citation>
    <scope>NUCLEOTIDE SEQUENCE</scope>
</reference>